<name>A0A183B5K4_9TREM</name>
<reference evidence="4" key="1">
    <citation type="submission" date="2016-06" db="UniProtKB">
        <authorList>
            <consortium name="WormBaseParasite"/>
        </authorList>
    </citation>
    <scope>IDENTIFICATION</scope>
</reference>
<evidence type="ECO:0000313" key="2">
    <source>
        <dbReference type="EMBL" id="VDP91762.1"/>
    </source>
</evidence>
<sequence>MLHQNPTQRPSAVELLRFLAFTSEYPYLIPFRVHDPTSTQRAKTSEEGTQTHPLPVVAHDCSPLGASHRLLDLTLWRNQELEREIAELRQRLTVQEAGTSSGGTSNSPNGSS</sequence>
<protein>
    <submittedName>
        <fullName evidence="4">RWD domain-containing protein</fullName>
    </submittedName>
</protein>
<evidence type="ECO:0000313" key="4">
    <source>
        <dbReference type="WBParaSite" id="ECPE_0001452901-mRNA-1"/>
    </source>
</evidence>
<feature type="compositionally biased region" description="Low complexity" evidence="1">
    <location>
        <begin position="98"/>
        <end position="112"/>
    </location>
</feature>
<evidence type="ECO:0000313" key="3">
    <source>
        <dbReference type="Proteomes" id="UP000272942"/>
    </source>
</evidence>
<accession>A0A183B5K4</accession>
<organism evidence="4">
    <name type="scientific">Echinostoma caproni</name>
    <dbReference type="NCBI Taxonomy" id="27848"/>
    <lineage>
        <taxon>Eukaryota</taxon>
        <taxon>Metazoa</taxon>
        <taxon>Spiralia</taxon>
        <taxon>Lophotrochozoa</taxon>
        <taxon>Platyhelminthes</taxon>
        <taxon>Trematoda</taxon>
        <taxon>Digenea</taxon>
        <taxon>Plagiorchiida</taxon>
        <taxon>Echinostomata</taxon>
        <taxon>Echinostomatoidea</taxon>
        <taxon>Echinostomatidae</taxon>
        <taxon>Echinostoma</taxon>
    </lineage>
</organism>
<gene>
    <name evidence="2" type="ORF">ECPE_LOCUS14490</name>
</gene>
<dbReference type="AlphaFoldDB" id="A0A183B5K4"/>
<feature type="region of interest" description="Disordered" evidence="1">
    <location>
        <begin position="92"/>
        <end position="112"/>
    </location>
</feature>
<dbReference type="Proteomes" id="UP000272942">
    <property type="component" value="Unassembled WGS sequence"/>
</dbReference>
<proteinExistence type="predicted"/>
<keyword evidence="3" id="KW-1185">Reference proteome</keyword>
<dbReference type="WBParaSite" id="ECPE_0001452901-mRNA-1">
    <property type="protein sequence ID" value="ECPE_0001452901-mRNA-1"/>
    <property type="gene ID" value="ECPE_0001452901"/>
</dbReference>
<dbReference type="EMBL" id="UZAN01057701">
    <property type="protein sequence ID" value="VDP91762.1"/>
    <property type="molecule type" value="Genomic_DNA"/>
</dbReference>
<evidence type="ECO:0000256" key="1">
    <source>
        <dbReference type="SAM" id="MobiDB-lite"/>
    </source>
</evidence>
<reference evidence="2 3" key="2">
    <citation type="submission" date="2018-11" db="EMBL/GenBank/DDBJ databases">
        <authorList>
            <consortium name="Pathogen Informatics"/>
        </authorList>
    </citation>
    <scope>NUCLEOTIDE SEQUENCE [LARGE SCALE GENOMIC DNA]</scope>
    <source>
        <strain evidence="2 3">Egypt</strain>
    </source>
</reference>